<dbReference type="AlphaFoldDB" id="A0A9P3UMC2"/>
<dbReference type="EMBL" id="BRPK01000005">
    <property type="protein sequence ID" value="GLB38513.1"/>
    <property type="molecule type" value="Genomic_DNA"/>
</dbReference>
<accession>A0A9P3UMC2</accession>
<sequence>MERNPLVEPALSQAMRVVRYASPDTAKVSSGALWAEMDPISSITDAEHRMLAQNAEAVDGLEDLFSSRRRDRTPRPAFYPV</sequence>
<name>A0A9P3UMC2_LYOSH</name>
<evidence type="ECO:0000313" key="2">
    <source>
        <dbReference type="Proteomes" id="UP001063166"/>
    </source>
</evidence>
<proteinExistence type="predicted"/>
<keyword evidence="2" id="KW-1185">Reference proteome</keyword>
<comment type="caution">
    <text evidence="1">The sequence shown here is derived from an EMBL/GenBank/DDBJ whole genome shotgun (WGS) entry which is preliminary data.</text>
</comment>
<protein>
    <submittedName>
        <fullName evidence="1">Uncharacterized protein</fullName>
    </submittedName>
</protein>
<dbReference type="OrthoDB" id="2745518at2759"/>
<evidence type="ECO:0000313" key="1">
    <source>
        <dbReference type="EMBL" id="GLB38513.1"/>
    </source>
</evidence>
<gene>
    <name evidence="1" type="ORF">LshimejAT787_0503780</name>
</gene>
<organism evidence="1 2">
    <name type="scientific">Lyophyllum shimeji</name>
    <name type="common">Hon-shimeji</name>
    <name type="synonym">Tricholoma shimeji</name>
    <dbReference type="NCBI Taxonomy" id="47721"/>
    <lineage>
        <taxon>Eukaryota</taxon>
        <taxon>Fungi</taxon>
        <taxon>Dikarya</taxon>
        <taxon>Basidiomycota</taxon>
        <taxon>Agaricomycotina</taxon>
        <taxon>Agaricomycetes</taxon>
        <taxon>Agaricomycetidae</taxon>
        <taxon>Agaricales</taxon>
        <taxon>Tricholomatineae</taxon>
        <taxon>Lyophyllaceae</taxon>
        <taxon>Lyophyllum</taxon>
    </lineage>
</organism>
<dbReference type="Proteomes" id="UP001063166">
    <property type="component" value="Unassembled WGS sequence"/>
</dbReference>
<reference evidence="1" key="1">
    <citation type="submission" date="2022-07" db="EMBL/GenBank/DDBJ databases">
        <title>The genome of Lyophyllum shimeji provides insight into the initial evolution of ectomycorrhizal fungal genome.</title>
        <authorList>
            <person name="Kobayashi Y."/>
            <person name="Shibata T."/>
            <person name="Hirakawa H."/>
            <person name="Shigenobu S."/>
            <person name="Nishiyama T."/>
            <person name="Yamada A."/>
            <person name="Hasebe M."/>
            <person name="Kawaguchi M."/>
        </authorList>
    </citation>
    <scope>NUCLEOTIDE SEQUENCE</scope>
    <source>
        <strain evidence="1">AT787</strain>
    </source>
</reference>